<comment type="caution">
    <text evidence="2">The sequence shown here is derived from an EMBL/GenBank/DDBJ whole genome shotgun (WGS) entry which is preliminary data.</text>
</comment>
<name>A0A212DCD1_CEREH</name>
<keyword evidence="3" id="KW-1185">Reference proteome</keyword>
<organism evidence="2 3">
    <name type="scientific">Cervus elaphus hippelaphus</name>
    <name type="common">European red deer</name>
    <dbReference type="NCBI Taxonomy" id="46360"/>
    <lineage>
        <taxon>Eukaryota</taxon>
        <taxon>Metazoa</taxon>
        <taxon>Chordata</taxon>
        <taxon>Craniata</taxon>
        <taxon>Vertebrata</taxon>
        <taxon>Euteleostomi</taxon>
        <taxon>Mammalia</taxon>
        <taxon>Eutheria</taxon>
        <taxon>Laurasiatheria</taxon>
        <taxon>Artiodactyla</taxon>
        <taxon>Ruminantia</taxon>
        <taxon>Pecora</taxon>
        <taxon>Cervidae</taxon>
        <taxon>Cervinae</taxon>
        <taxon>Cervus</taxon>
    </lineage>
</organism>
<sequence>MKGSLTEQPAVSPVPEAVTQQEQVPVVDFQAELRQVFLAETPRKQLAEVFQLVFQFPRLFLDKQALSMGAGGPSQQ</sequence>
<evidence type="ECO:0000313" key="2">
    <source>
        <dbReference type="EMBL" id="OWK15784.1"/>
    </source>
</evidence>
<dbReference type="InterPro" id="IPR009847">
    <property type="entry name" value="SNURF"/>
</dbReference>
<dbReference type="AlphaFoldDB" id="A0A212DCD1"/>
<evidence type="ECO:0000313" key="3">
    <source>
        <dbReference type="Proteomes" id="UP000242450"/>
    </source>
</evidence>
<dbReference type="Proteomes" id="UP000242450">
    <property type="component" value="Chromosome 4"/>
</dbReference>
<protein>
    <submittedName>
        <fullName evidence="2">Uncharacterized protein</fullName>
    </submittedName>
</protein>
<dbReference type="EMBL" id="MKHE01000004">
    <property type="protein sequence ID" value="OWK15784.1"/>
    <property type="molecule type" value="Genomic_DNA"/>
</dbReference>
<dbReference type="Pfam" id="PF07192">
    <property type="entry name" value="SNURF"/>
    <property type="match status" value="1"/>
</dbReference>
<feature type="non-terminal residue" evidence="2">
    <location>
        <position position="76"/>
    </location>
</feature>
<proteinExistence type="predicted"/>
<accession>A0A212DCD1</accession>
<gene>
    <name evidence="2" type="ORF">Celaphus_00004190</name>
</gene>
<reference evidence="2 3" key="1">
    <citation type="journal article" date="2018" name="Mol. Genet. Genomics">
        <title>The red deer Cervus elaphus genome CerEla1.0: sequencing, annotating, genes, and chromosomes.</title>
        <authorList>
            <person name="Bana N.A."/>
            <person name="Nyiri A."/>
            <person name="Nagy J."/>
            <person name="Frank K."/>
            <person name="Nagy T."/>
            <person name="Steger V."/>
            <person name="Schiller M."/>
            <person name="Lakatos P."/>
            <person name="Sugar L."/>
            <person name="Horn P."/>
            <person name="Barta E."/>
            <person name="Orosz L."/>
        </authorList>
    </citation>
    <scope>NUCLEOTIDE SEQUENCE [LARGE SCALE GENOMIC DNA]</scope>
    <source>
        <strain evidence="2">Hungarian</strain>
    </source>
</reference>
<feature type="region of interest" description="Disordered" evidence="1">
    <location>
        <begin position="1"/>
        <end position="20"/>
    </location>
</feature>
<evidence type="ECO:0000256" key="1">
    <source>
        <dbReference type="SAM" id="MobiDB-lite"/>
    </source>
</evidence>